<dbReference type="InterPro" id="IPR010400">
    <property type="entry name" value="PITH_dom"/>
</dbReference>
<dbReference type="SUPFAM" id="SSF49785">
    <property type="entry name" value="Galactose-binding domain-like"/>
    <property type="match status" value="1"/>
</dbReference>
<dbReference type="PROSITE" id="PS51532">
    <property type="entry name" value="PITH"/>
    <property type="match status" value="1"/>
</dbReference>
<evidence type="ECO:0000259" key="3">
    <source>
        <dbReference type="PROSITE" id="PS51532"/>
    </source>
</evidence>
<evidence type="ECO:0000256" key="1">
    <source>
        <dbReference type="ARBA" id="ARBA00025788"/>
    </source>
</evidence>
<reference evidence="4 5" key="1">
    <citation type="submission" date="2024-10" db="EMBL/GenBank/DDBJ databases">
        <title>Updated reference genomes for cyclostephanoid diatoms.</title>
        <authorList>
            <person name="Roberts W.R."/>
            <person name="Alverson A.J."/>
        </authorList>
    </citation>
    <scope>NUCLEOTIDE SEQUENCE [LARGE SCALE GENOMIC DNA]</scope>
    <source>
        <strain evidence="4 5">AJA276-08</strain>
    </source>
</reference>
<dbReference type="Proteomes" id="UP001530315">
    <property type="component" value="Unassembled WGS sequence"/>
</dbReference>
<accession>A0ABD3NLP9</accession>
<dbReference type="Pfam" id="PF06201">
    <property type="entry name" value="PITH"/>
    <property type="match status" value="2"/>
</dbReference>
<dbReference type="PANTHER" id="PTHR12175:SF5">
    <property type="entry name" value="OS03G0795500 PROTEIN"/>
    <property type="match status" value="1"/>
</dbReference>
<comment type="similarity">
    <text evidence="1">Belongs to the PITHD1 family.</text>
</comment>
<name>A0ABD3NLP9_9STRA</name>
<gene>
    <name evidence="4" type="ORF">ACHAW5_002603</name>
</gene>
<evidence type="ECO:0000313" key="5">
    <source>
        <dbReference type="Proteomes" id="UP001530315"/>
    </source>
</evidence>
<keyword evidence="5" id="KW-1185">Reference proteome</keyword>
<dbReference type="GO" id="GO:0005737">
    <property type="term" value="C:cytoplasm"/>
    <property type="evidence" value="ECO:0007669"/>
    <property type="project" value="UniProtKB-ARBA"/>
</dbReference>
<dbReference type="PANTHER" id="PTHR12175">
    <property type="entry name" value="AD039 HT014 THIOREDOXIN FAMILY TRP26"/>
    <property type="match status" value="1"/>
</dbReference>
<feature type="region of interest" description="Disordered" evidence="2">
    <location>
        <begin position="1"/>
        <end position="22"/>
    </location>
</feature>
<dbReference type="InterPro" id="IPR045099">
    <property type="entry name" value="PITH1-like"/>
</dbReference>
<dbReference type="InterPro" id="IPR008979">
    <property type="entry name" value="Galactose-bd-like_sf"/>
</dbReference>
<organism evidence="4 5">
    <name type="scientific">Stephanodiscus triporus</name>
    <dbReference type="NCBI Taxonomy" id="2934178"/>
    <lineage>
        <taxon>Eukaryota</taxon>
        <taxon>Sar</taxon>
        <taxon>Stramenopiles</taxon>
        <taxon>Ochrophyta</taxon>
        <taxon>Bacillariophyta</taxon>
        <taxon>Coscinodiscophyceae</taxon>
        <taxon>Thalassiosirophycidae</taxon>
        <taxon>Stephanodiscales</taxon>
        <taxon>Stephanodiscaceae</taxon>
        <taxon>Stephanodiscus</taxon>
    </lineage>
</organism>
<dbReference type="EMBL" id="JALLAZ020001361">
    <property type="protein sequence ID" value="KAL3776294.1"/>
    <property type="molecule type" value="Genomic_DNA"/>
</dbReference>
<sequence length="214" mass="23712">MFPGLGGATLPNGAPAAEPLPAEDGTKLIDLSEKLDKPSCYARNENPGYPWGNLFIGDSRLGMQSDADEQLIIHLSFQEFVKVKSIKFTEWNRGARPEMNPVTVHIHVNRVNLGFEASFILVCFMQLVPIALSQPICRSDVEDVDPEQTIKLTSFDLQENSDPIDLYYVKFQRVKSLTFFIEDNAGGDVTALGGLQIMGRTVATTNMNDFKKQG</sequence>
<evidence type="ECO:0000256" key="2">
    <source>
        <dbReference type="SAM" id="MobiDB-lite"/>
    </source>
</evidence>
<dbReference type="InterPro" id="IPR037047">
    <property type="entry name" value="PITH_dom_sf"/>
</dbReference>
<comment type="caution">
    <text evidence="4">The sequence shown here is derived from an EMBL/GenBank/DDBJ whole genome shotgun (WGS) entry which is preliminary data.</text>
</comment>
<feature type="domain" description="PITH" evidence="3">
    <location>
        <begin position="20"/>
        <end position="214"/>
    </location>
</feature>
<protein>
    <recommendedName>
        <fullName evidence="3">PITH domain-containing protein</fullName>
    </recommendedName>
</protein>
<dbReference type="Gene3D" id="2.60.120.470">
    <property type="entry name" value="PITH domain"/>
    <property type="match status" value="1"/>
</dbReference>
<proteinExistence type="inferred from homology"/>
<evidence type="ECO:0000313" key="4">
    <source>
        <dbReference type="EMBL" id="KAL3776294.1"/>
    </source>
</evidence>
<dbReference type="AlphaFoldDB" id="A0ABD3NLP9"/>